<dbReference type="PROSITE" id="PS50043">
    <property type="entry name" value="HTH_LUXR_2"/>
    <property type="match status" value="1"/>
</dbReference>
<dbReference type="EMBL" id="BOQL01000018">
    <property type="protein sequence ID" value="GIM66340.1"/>
    <property type="molecule type" value="Genomic_DNA"/>
</dbReference>
<comment type="caution">
    <text evidence="6">The sequence shown here is derived from an EMBL/GenBank/DDBJ whole genome shotgun (WGS) entry which is preliminary data.</text>
</comment>
<keyword evidence="7" id="KW-1185">Reference proteome</keyword>
<dbReference type="SUPFAM" id="SSF46894">
    <property type="entry name" value="C-terminal effector domain of the bipartite response regulators"/>
    <property type="match status" value="1"/>
</dbReference>
<evidence type="ECO:0000256" key="4">
    <source>
        <dbReference type="SAM" id="Phobius"/>
    </source>
</evidence>
<dbReference type="PANTHER" id="PTHR44688">
    <property type="entry name" value="DNA-BINDING TRANSCRIPTIONAL ACTIVATOR DEVR_DOSR"/>
    <property type="match status" value="1"/>
</dbReference>
<proteinExistence type="predicted"/>
<keyword evidence="2" id="KW-0238">DNA-binding</keyword>
<evidence type="ECO:0000259" key="5">
    <source>
        <dbReference type="PROSITE" id="PS50043"/>
    </source>
</evidence>
<dbReference type="InterPro" id="IPR000792">
    <property type="entry name" value="Tscrpt_reg_LuxR_C"/>
</dbReference>
<keyword evidence="4" id="KW-0472">Membrane</keyword>
<keyword evidence="3" id="KW-0804">Transcription</keyword>
<feature type="domain" description="HTH luxR-type" evidence="5">
    <location>
        <begin position="229"/>
        <end position="299"/>
    </location>
</feature>
<keyword evidence="1" id="KW-0805">Transcription regulation</keyword>
<dbReference type="Pfam" id="PF13796">
    <property type="entry name" value="Sensor"/>
    <property type="match status" value="1"/>
</dbReference>
<organism evidence="6 7">
    <name type="scientific">Actinoplanes auranticolor</name>
    <dbReference type="NCBI Taxonomy" id="47988"/>
    <lineage>
        <taxon>Bacteria</taxon>
        <taxon>Bacillati</taxon>
        <taxon>Actinomycetota</taxon>
        <taxon>Actinomycetes</taxon>
        <taxon>Micromonosporales</taxon>
        <taxon>Micromonosporaceae</taxon>
        <taxon>Actinoplanes</taxon>
    </lineage>
</organism>
<keyword evidence="4" id="KW-1133">Transmembrane helix</keyword>
<dbReference type="Proteomes" id="UP000681340">
    <property type="component" value="Unassembled WGS sequence"/>
</dbReference>
<dbReference type="SMART" id="SM00421">
    <property type="entry name" value="HTH_LUXR"/>
    <property type="match status" value="1"/>
</dbReference>
<evidence type="ECO:0000313" key="6">
    <source>
        <dbReference type="EMBL" id="GIM66340.1"/>
    </source>
</evidence>
<gene>
    <name evidence="6" type="ORF">Aau02nite_22680</name>
</gene>
<dbReference type="InterPro" id="IPR016032">
    <property type="entry name" value="Sig_transdc_resp-reg_C-effctor"/>
</dbReference>
<dbReference type="PANTHER" id="PTHR44688:SF16">
    <property type="entry name" value="DNA-BINDING TRANSCRIPTIONAL ACTIVATOR DEVR_DOSR"/>
    <property type="match status" value="1"/>
</dbReference>
<evidence type="ECO:0000256" key="1">
    <source>
        <dbReference type="ARBA" id="ARBA00023015"/>
    </source>
</evidence>
<dbReference type="CDD" id="cd06170">
    <property type="entry name" value="LuxR_C_like"/>
    <property type="match status" value="1"/>
</dbReference>
<evidence type="ECO:0000313" key="7">
    <source>
        <dbReference type="Proteomes" id="UP000681340"/>
    </source>
</evidence>
<feature type="transmembrane region" description="Helical" evidence="4">
    <location>
        <begin position="12"/>
        <end position="31"/>
    </location>
</feature>
<sequence>MAVVSVARRQRLLGWAFVMVGLAIGGLGLLALLLAGLALLVVPPIGAPVVAGAVRLIRDFAQASRWLAGSTLDDGERVGFGATPFAVAGLRRLLLTRRPDDRLPSPYPPRSEVAGWRRALVLVRQPMTGHDVVWLAVNGTLGVCPPVVVAALFVGSSACFGLPLPYRPAWVVAGLAGLALWWWLTPPLVEVSMRLSRVLLGAAATDALTRALRPLIAPPPDPAAGRSVDPARLGILTRREREVLALVAEGRTNAAIAARLFITEKAVDKHINNVFRKLGLVVSAEDNRRVLAALAYRDGE</sequence>
<feature type="transmembrane region" description="Helical" evidence="4">
    <location>
        <begin position="132"/>
        <end position="154"/>
    </location>
</feature>
<dbReference type="Gene3D" id="1.10.10.10">
    <property type="entry name" value="Winged helix-like DNA-binding domain superfamily/Winged helix DNA-binding domain"/>
    <property type="match status" value="1"/>
</dbReference>
<dbReference type="AlphaFoldDB" id="A0A919S9Q3"/>
<dbReference type="PRINTS" id="PR00038">
    <property type="entry name" value="HTHLUXR"/>
</dbReference>
<dbReference type="InterPro" id="IPR036388">
    <property type="entry name" value="WH-like_DNA-bd_sf"/>
</dbReference>
<name>A0A919S9Q3_9ACTN</name>
<dbReference type="Pfam" id="PF00196">
    <property type="entry name" value="GerE"/>
    <property type="match status" value="1"/>
</dbReference>
<dbReference type="InterPro" id="IPR025828">
    <property type="entry name" value="Put_sensor_dom"/>
</dbReference>
<evidence type="ECO:0000256" key="2">
    <source>
        <dbReference type="ARBA" id="ARBA00023125"/>
    </source>
</evidence>
<accession>A0A919S9Q3</accession>
<feature type="transmembrane region" description="Helical" evidence="4">
    <location>
        <begin position="37"/>
        <end position="57"/>
    </location>
</feature>
<protein>
    <recommendedName>
        <fullName evidence="5">HTH luxR-type domain-containing protein</fullName>
    </recommendedName>
</protein>
<evidence type="ECO:0000256" key="3">
    <source>
        <dbReference type="ARBA" id="ARBA00023163"/>
    </source>
</evidence>
<dbReference type="GO" id="GO:0006355">
    <property type="term" value="P:regulation of DNA-templated transcription"/>
    <property type="evidence" value="ECO:0007669"/>
    <property type="project" value="InterPro"/>
</dbReference>
<reference evidence="6" key="1">
    <citation type="submission" date="2021-03" db="EMBL/GenBank/DDBJ databases">
        <title>Whole genome shotgun sequence of Actinoplanes auranticolor NBRC 12245.</title>
        <authorList>
            <person name="Komaki H."/>
            <person name="Tamura T."/>
        </authorList>
    </citation>
    <scope>NUCLEOTIDE SEQUENCE</scope>
    <source>
        <strain evidence="6">NBRC 12245</strain>
    </source>
</reference>
<dbReference type="GO" id="GO:0003677">
    <property type="term" value="F:DNA binding"/>
    <property type="evidence" value="ECO:0007669"/>
    <property type="project" value="UniProtKB-KW"/>
</dbReference>
<keyword evidence="4" id="KW-0812">Transmembrane</keyword>
<feature type="transmembrane region" description="Helical" evidence="4">
    <location>
        <begin position="166"/>
        <end position="184"/>
    </location>
</feature>